<dbReference type="AlphaFoldDB" id="A0A4Q9FM05"/>
<name>A0A4Q9FM05_9FLAO</name>
<dbReference type="EMBL" id="SIRS01000005">
    <property type="protein sequence ID" value="TBN14407.1"/>
    <property type="molecule type" value="Genomic_DNA"/>
</dbReference>
<protein>
    <submittedName>
        <fullName evidence="1">Uncharacterized protein</fullName>
    </submittedName>
</protein>
<organism evidence="1 2">
    <name type="scientific">Hyunsoonleella pacifica</name>
    <dbReference type="NCBI Taxonomy" id="1080224"/>
    <lineage>
        <taxon>Bacteria</taxon>
        <taxon>Pseudomonadati</taxon>
        <taxon>Bacteroidota</taxon>
        <taxon>Flavobacteriia</taxon>
        <taxon>Flavobacteriales</taxon>
        <taxon>Flavobacteriaceae</taxon>
    </lineage>
</organism>
<gene>
    <name evidence="1" type="ORF">EYD46_12595</name>
</gene>
<dbReference type="OrthoDB" id="1171368at2"/>
<proteinExistence type="predicted"/>
<comment type="caution">
    <text evidence="1">The sequence shown here is derived from an EMBL/GenBank/DDBJ whole genome shotgun (WGS) entry which is preliminary data.</text>
</comment>
<dbReference type="Proteomes" id="UP000292372">
    <property type="component" value="Unassembled WGS sequence"/>
</dbReference>
<evidence type="ECO:0000313" key="1">
    <source>
        <dbReference type="EMBL" id="TBN14407.1"/>
    </source>
</evidence>
<sequence length="352" mass="41779">MQTKTREKKIERTQEIPQFFFQSYNSGKLQKRQPKNERINMQSRFLFDVNLKPITSTRPFNEFNEVDCKGIAKLMVKATRELTGNLSDWKFSKRDSLQDLILRCAFRLQDRAQVDHIDTIEVAPNEYALLLKRHLGSRDKVFCIELDRVFLLRDKNRLLYEIILSFIKNLPFQSIFDLNSPMIEWCWSFLLDEFDYCEEIENTLKKVKQSEGSINFIKRNYKAFQSHVESDWSNQLKHYKPIKQTYKDIKTLLLKSEKIDFNSINKVTIYDNRECDTDHIDSFLIADYNESDFVRQYIDILNQVSADTDILSAFSFARVDSNKVERFDENLAQKISDLEDFVCDLNELLNKL</sequence>
<accession>A0A4Q9FM05</accession>
<keyword evidence="2" id="KW-1185">Reference proteome</keyword>
<evidence type="ECO:0000313" key="2">
    <source>
        <dbReference type="Proteomes" id="UP000292372"/>
    </source>
</evidence>
<dbReference type="RefSeq" id="WP_130937528.1">
    <property type="nucleotide sequence ID" value="NZ_BMEE01000002.1"/>
</dbReference>
<reference evidence="1 2" key="1">
    <citation type="journal article" date="2015" name="Int. J. Syst. Evol. Microbiol.">
        <title>Hyunsoonleella pacifica sp. nov., isolated from seawater of South Pacific Gyre.</title>
        <authorList>
            <person name="Gao X."/>
            <person name="Zhang Z."/>
            <person name="Dai X."/>
            <person name="Zhang X.H."/>
        </authorList>
    </citation>
    <scope>NUCLEOTIDE SEQUENCE [LARGE SCALE GENOMIC DNA]</scope>
    <source>
        <strain evidence="1 2">SW033</strain>
    </source>
</reference>